<dbReference type="Gene3D" id="1.20.5.100">
    <property type="entry name" value="Cytochrome c1, transmembrane anchor, C-terminal"/>
    <property type="match status" value="1"/>
</dbReference>
<dbReference type="UniPathway" id="UPA00038">
    <property type="reaction ID" value="UER00491"/>
</dbReference>
<dbReference type="GO" id="GO:0006065">
    <property type="term" value="P:UDP-glucuronate biosynthetic process"/>
    <property type="evidence" value="ECO:0007669"/>
    <property type="project" value="UniProtKB-UniPathway"/>
</dbReference>
<keyword evidence="5 8" id="KW-0560">Oxidoreductase</keyword>
<dbReference type="Proteomes" id="UP000654401">
    <property type="component" value="Unassembled WGS sequence"/>
</dbReference>
<dbReference type="SMART" id="SM00984">
    <property type="entry name" value="UDPG_MGDP_dh_C"/>
    <property type="match status" value="1"/>
</dbReference>
<dbReference type="PIRSF" id="PIRSF000124">
    <property type="entry name" value="UDPglc_GDPman_dh"/>
    <property type="match status" value="1"/>
</dbReference>
<evidence type="ECO:0000259" key="11">
    <source>
        <dbReference type="SMART" id="SM00984"/>
    </source>
</evidence>
<comment type="pathway">
    <text evidence="1">Nucleotide-sugar biosynthesis; UDP-alpha-D-glucuronate biosynthesis; UDP-alpha-D-glucuronate from UDP-alpha-D-glucose: step 1/1.</text>
</comment>
<evidence type="ECO:0000313" key="12">
    <source>
        <dbReference type="EMBL" id="MBC8520300.1"/>
    </source>
</evidence>
<dbReference type="InterPro" id="IPR036291">
    <property type="entry name" value="NAD(P)-bd_dom_sf"/>
</dbReference>
<organism evidence="12 13">
    <name type="scientific">Candidatus Thiopontia autotrophica</name>
    <dbReference type="NCBI Taxonomy" id="2841688"/>
    <lineage>
        <taxon>Bacteria</taxon>
        <taxon>Pseudomonadati</taxon>
        <taxon>Pseudomonadota</taxon>
        <taxon>Gammaproteobacteria</taxon>
        <taxon>Candidatus Thiopontia</taxon>
    </lineage>
</organism>
<dbReference type="GO" id="GO:0000271">
    <property type="term" value="P:polysaccharide biosynthetic process"/>
    <property type="evidence" value="ECO:0007669"/>
    <property type="project" value="InterPro"/>
</dbReference>
<name>A0A8J6PFA4_9GAMM</name>
<feature type="binding site" evidence="9">
    <location>
        <begin position="146"/>
        <end position="149"/>
    </location>
    <ligand>
        <name>substrate</name>
    </ligand>
</feature>
<dbReference type="InterPro" id="IPR036220">
    <property type="entry name" value="UDP-Glc/GDP-Man_DH_C_sf"/>
</dbReference>
<protein>
    <recommendedName>
        <fullName evidence="4 8">UDP-glucose 6-dehydrogenase</fullName>
        <ecNumber evidence="3 8">1.1.1.22</ecNumber>
    </recommendedName>
</protein>
<reference evidence="12 13" key="1">
    <citation type="submission" date="2020-08" db="EMBL/GenBank/DDBJ databases">
        <title>Bridging the membrane lipid divide: bacteria of the FCB group superphylum have the potential to synthesize archaeal ether lipids.</title>
        <authorList>
            <person name="Villanueva L."/>
            <person name="Von Meijenfeldt F.A.B."/>
            <person name="Westbye A.B."/>
            <person name="Yadav S."/>
            <person name="Hopmans E.C."/>
            <person name="Dutilh B.E."/>
            <person name="Sinninghe Damste J.S."/>
        </authorList>
    </citation>
    <scope>NUCLEOTIDE SEQUENCE [LARGE SCALE GENOMIC DNA]</scope>
    <source>
        <strain evidence="12">NIOZ-UU100</strain>
    </source>
</reference>
<proteinExistence type="inferred from homology"/>
<evidence type="ECO:0000256" key="10">
    <source>
        <dbReference type="PIRSR" id="PIRSR500134-3"/>
    </source>
</evidence>
<evidence type="ECO:0000256" key="3">
    <source>
        <dbReference type="ARBA" id="ARBA00012954"/>
    </source>
</evidence>
<dbReference type="InterPro" id="IPR001732">
    <property type="entry name" value="UDP-Glc/GDP-Man_DH_N"/>
</dbReference>
<feature type="domain" description="UDP-glucose/GDP-mannose dehydrogenase C-terminal" evidence="11">
    <location>
        <begin position="311"/>
        <end position="415"/>
    </location>
</feature>
<dbReference type="SUPFAM" id="SSF52413">
    <property type="entry name" value="UDP-glucose/GDP-mannose dehydrogenase C-terminal domain"/>
    <property type="match status" value="1"/>
</dbReference>
<dbReference type="InterPro" id="IPR028357">
    <property type="entry name" value="UDPglc_DH_bac"/>
</dbReference>
<feature type="binding site" evidence="10">
    <location>
        <position position="325"/>
    </location>
    <ligand>
        <name>NAD(+)</name>
        <dbReference type="ChEBI" id="CHEBI:57540"/>
    </ligand>
</feature>
<evidence type="ECO:0000256" key="5">
    <source>
        <dbReference type="ARBA" id="ARBA00023002"/>
    </source>
</evidence>
<feature type="binding site" evidence="9">
    <location>
        <begin position="246"/>
        <end position="250"/>
    </location>
    <ligand>
        <name>substrate</name>
    </ligand>
</feature>
<dbReference type="PANTHER" id="PTHR43750:SF3">
    <property type="entry name" value="UDP-GLUCOSE 6-DEHYDROGENASE TUAD"/>
    <property type="match status" value="1"/>
</dbReference>
<evidence type="ECO:0000313" key="13">
    <source>
        <dbReference type="Proteomes" id="UP000654401"/>
    </source>
</evidence>
<evidence type="ECO:0000256" key="1">
    <source>
        <dbReference type="ARBA" id="ARBA00004701"/>
    </source>
</evidence>
<dbReference type="NCBIfam" id="TIGR03026">
    <property type="entry name" value="NDP-sugDHase"/>
    <property type="match status" value="1"/>
</dbReference>
<dbReference type="PROSITE" id="PS51257">
    <property type="entry name" value="PROKAR_LIPOPROTEIN"/>
    <property type="match status" value="1"/>
</dbReference>
<dbReference type="SUPFAM" id="SSF51735">
    <property type="entry name" value="NAD(P)-binding Rossmann-fold domains"/>
    <property type="match status" value="1"/>
</dbReference>
<feature type="binding site" evidence="10">
    <location>
        <position position="149"/>
    </location>
    <ligand>
        <name>NAD(+)</name>
        <dbReference type="ChEBI" id="CHEBI:57540"/>
    </ligand>
</feature>
<dbReference type="EC" id="1.1.1.22" evidence="3 8"/>
<keyword evidence="6 8" id="KW-0520">NAD</keyword>
<dbReference type="InterPro" id="IPR008927">
    <property type="entry name" value="6-PGluconate_DH-like_C_sf"/>
</dbReference>
<dbReference type="InterPro" id="IPR014027">
    <property type="entry name" value="UDP-Glc/GDP-Man_DH_C"/>
</dbReference>
<dbReference type="GO" id="GO:0051287">
    <property type="term" value="F:NAD binding"/>
    <property type="evidence" value="ECO:0007669"/>
    <property type="project" value="InterPro"/>
</dbReference>
<dbReference type="InterPro" id="IPR014026">
    <property type="entry name" value="UDP-Glc/GDP-Man_DH_dimer"/>
</dbReference>
<dbReference type="Pfam" id="PF03720">
    <property type="entry name" value="UDPG_MGDP_dh_C"/>
    <property type="match status" value="1"/>
</dbReference>
<dbReference type="PIRSF" id="PIRSF500134">
    <property type="entry name" value="UDPglc_DH_bac"/>
    <property type="match status" value="1"/>
</dbReference>
<dbReference type="SUPFAM" id="SSF48179">
    <property type="entry name" value="6-phosphogluconate dehydrogenase C-terminal domain-like"/>
    <property type="match status" value="1"/>
</dbReference>
<evidence type="ECO:0000256" key="4">
    <source>
        <dbReference type="ARBA" id="ARBA00015132"/>
    </source>
</evidence>
<dbReference type="InterPro" id="IPR017476">
    <property type="entry name" value="UDP-Glc/GDP-Man"/>
</dbReference>
<comment type="catalytic activity">
    <reaction evidence="7 8">
        <text>UDP-alpha-D-glucose + 2 NAD(+) + H2O = UDP-alpha-D-glucuronate + 2 NADH + 3 H(+)</text>
        <dbReference type="Rhea" id="RHEA:23596"/>
        <dbReference type="ChEBI" id="CHEBI:15377"/>
        <dbReference type="ChEBI" id="CHEBI:15378"/>
        <dbReference type="ChEBI" id="CHEBI:57540"/>
        <dbReference type="ChEBI" id="CHEBI:57945"/>
        <dbReference type="ChEBI" id="CHEBI:58052"/>
        <dbReference type="ChEBI" id="CHEBI:58885"/>
        <dbReference type="EC" id="1.1.1.22"/>
    </reaction>
</comment>
<feature type="binding site" evidence="9">
    <location>
        <position position="201"/>
    </location>
    <ligand>
        <name>substrate</name>
    </ligand>
</feature>
<feature type="binding site" evidence="10">
    <location>
        <position position="260"/>
    </location>
    <ligand>
        <name>NAD(+)</name>
        <dbReference type="ChEBI" id="CHEBI:57540"/>
    </ligand>
</feature>
<feature type="binding site" evidence="9">
    <location>
        <position position="318"/>
    </location>
    <ligand>
        <name>substrate</name>
    </ligand>
</feature>
<dbReference type="AlphaFoldDB" id="A0A8J6PFA4"/>
<dbReference type="PANTHER" id="PTHR43750">
    <property type="entry name" value="UDP-GLUCOSE 6-DEHYDROGENASE TUAD"/>
    <property type="match status" value="1"/>
</dbReference>
<feature type="binding site" evidence="10">
    <location>
        <position position="112"/>
    </location>
    <ligand>
        <name>NAD(+)</name>
        <dbReference type="ChEBI" id="CHEBI:57540"/>
    </ligand>
</feature>
<gene>
    <name evidence="12" type="ORF">H8D24_07850</name>
</gene>
<sequence>MKITVYGNNPSALVTAACLADIGNEVLLVSSTFPFAEKIEESSISEPGLKKLLGQQLDSGRLRLSQSLNEGAEYGGLHFLLLDPEQLELAETIAGRIGMVIESDTLLVNRTTFPIGTSDRLYEIVQDELNQRGAPSHCHLIVEPDFMTEGRMIQNFRRPDRILLGSDSVEGVEIMRDLYAPYNRNRDVVMTMSPRSAELTKFASNAMLATRISFMNEMADVAEDVGADIEEVRQGMGSDQRIGYDYLYPGTGFGGPNFAKDVATLANTIREAGSAGQLLDAVLEINEQQKEVLFRKAWSHFEMDLRGKRFALWGISYKPGSCDIRNAPGVELVETLVGQGASVQIYDPEAMESAKRYFGEQSAISYGEGRDSVLDGADGLMIVTEWKSFWSPDFNLLIEKMKTPVVFDGRNLYSPEKMRSAGIKYYGVGRGEK</sequence>
<evidence type="ECO:0000256" key="9">
    <source>
        <dbReference type="PIRSR" id="PIRSR500134-2"/>
    </source>
</evidence>
<dbReference type="Pfam" id="PF00984">
    <property type="entry name" value="UDPG_MGDP_dh"/>
    <property type="match status" value="1"/>
</dbReference>
<evidence type="ECO:0000256" key="7">
    <source>
        <dbReference type="ARBA" id="ARBA00047473"/>
    </source>
</evidence>
<comment type="similarity">
    <text evidence="2 8">Belongs to the UDP-glucose/GDP-mannose dehydrogenase family.</text>
</comment>
<feature type="binding site" evidence="9">
    <location>
        <position position="254"/>
    </location>
    <ligand>
        <name>substrate</name>
    </ligand>
</feature>
<dbReference type="Gene3D" id="3.40.50.720">
    <property type="entry name" value="NAD(P)-binding Rossmann-like Domain"/>
    <property type="match status" value="2"/>
</dbReference>
<evidence type="ECO:0000256" key="6">
    <source>
        <dbReference type="ARBA" id="ARBA00023027"/>
    </source>
</evidence>
<dbReference type="Pfam" id="PF03721">
    <property type="entry name" value="UDPG_MGDP_dh_N"/>
    <property type="match status" value="1"/>
</dbReference>
<evidence type="ECO:0000256" key="8">
    <source>
        <dbReference type="PIRNR" id="PIRNR000124"/>
    </source>
</evidence>
<dbReference type="EMBL" id="JACNFK010000038">
    <property type="protein sequence ID" value="MBC8520300.1"/>
    <property type="molecule type" value="Genomic_DNA"/>
</dbReference>
<evidence type="ECO:0000256" key="2">
    <source>
        <dbReference type="ARBA" id="ARBA00006601"/>
    </source>
</evidence>
<comment type="caution">
    <text evidence="12">The sequence shown here is derived from an EMBL/GenBank/DDBJ whole genome shotgun (WGS) entry which is preliminary data.</text>
</comment>
<dbReference type="GO" id="GO:0003979">
    <property type="term" value="F:UDP-glucose 6-dehydrogenase activity"/>
    <property type="evidence" value="ECO:0007669"/>
    <property type="project" value="UniProtKB-EC"/>
</dbReference>
<accession>A0A8J6PFA4</accession>